<proteinExistence type="predicted"/>
<name>A0A5C6SA38_9RHOB</name>
<gene>
    <name evidence="1" type="ORF">FQV27_04240</name>
</gene>
<keyword evidence="2" id="KW-1185">Reference proteome</keyword>
<dbReference type="OrthoDB" id="7775647at2"/>
<dbReference type="AlphaFoldDB" id="A0A5C6SA38"/>
<sequence>MPVPATEARNLGWATVRVAGQTSAQGPVLRRFRDGRVTIDTGDRQITGHPIGGSAPRGWWAGLMN</sequence>
<evidence type="ECO:0000313" key="2">
    <source>
        <dbReference type="Proteomes" id="UP000321562"/>
    </source>
</evidence>
<protein>
    <submittedName>
        <fullName evidence="1">Uncharacterized protein</fullName>
    </submittedName>
</protein>
<comment type="caution">
    <text evidence="1">The sequence shown here is derived from an EMBL/GenBank/DDBJ whole genome shotgun (WGS) entry which is preliminary data.</text>
</comment>
<evidence type="ECO:0000313" key="1">
    <source>
        <dbReference type="EMBL" id="TXB71351.1"/>
    </source>
</evidence>
<reference evidence="1 2" key="1">
    <citation type="submission" date="2019-08" db="EMBL/GenBank/DDBJ databases">
        <authorList>
            <person name="Ye J."/>
        </authorList>
    </citation>
    <scope>NUCLEOTIDE SEQUENCE [LARGE SCALE GENOMIC DNA]</scope>
    <source>
        <strain evidence="1 2">TK008</strain>
    </source>
</reference>
<accession>A0A5C6SA38</accession>
<dbReference type="EMBL" id="VOPL01000001">
    <property type="protein sequence ID" value="TXB71351.1"/>
    <property type="molecule type" value="Genomic_DNA"/>
</dbReference>
<dbReference type="Proteomes" id="UP000321562">
    <property type="component" value="Unassembled WGS sequence"/>
</dbReference>
<organism evidence="1 2">
    <name type="scientific">Paracoccus aurantiacus</name>
    <dbReference type="NCBI Taxonomy" id="2599412"/>
    <lineage>
        <taxon>Bacteria</taxon>
        <taxon>Pseudomonadati</taxon>
        <taxon>Pseudomonadota</taxon>
        <taxon>Alphaproteobacteria</taxon>
        <taxon>Rhodobacterales</taxon>
        <taxon>Paracoccaceae</taxon>
        <taxon>Paracoccus</taxon>
    </lineage>
</organism>